<keyword evidence="3 7" id="KW-0507">mRNA processing</keyword>
<comment type="similarity">
    <text evidence="2 7">Belongs to the SLU7 family.</text>
</comment>
<evidence type="ECO:0000313" key="11">
    <source>
        <dbReference type="Proteomes" id="UP000275078"/>
    </source>
</evidence>
<evidence type="ECO:0000256" key="2">
    <source>
        <dbReference type="ARBA" id="ARBA00007203"/>
    </source>
</evidence>
<feature type="region of interest" description="Disordered" evidence="8">
    <location>
        <begin position="48"/>
        <end position="78"/>
    </location>
</feature>
<dbReference type="Proteomes" id="UP000275078">
    <property type="component" value="Unassembled WGS sequence"/>
</dbReference>
<feature type="compositionally biased region" description="Basic and acidic residues" evidence="8">
    <location>
        <begin position="404"/>
        <end position="415"/>
    </location>
</feature>
<comment type="subunit">
    <text evidence="7">Associated with the spliceosome.</text>
</comment>
<evidence type="ECO:0000259" key="9">
    <source>
        <dbReference type="Pfam" id="PF11708"/>
    </source>
</evidence>
<keyword evidence="5 7" id="KW-0508">mRNA splicing</keyword>
<evidence type="ECO:0000256" key="5">
    <source>
        <dbReference type="ARBA" id="ARBA00023187"/>
    </source>
</evidence>
<feature type="region of interest" description="Disordered" evidence="8">
    <location>
        <begin position="385"/>
        <end position="415"/>
    </location>
</feature>
<comment type="function">
    <text evidence="7">Involved in pre-mRNA splicing.</text>
</comment>
<organism evidence="10 11">
    <name type="scientific">Ascobolus immersus RN42</name>
    <dbReference type="NCBI Taxonomy" id="1160509"/>
    <lineage>
        <taxon>Eukaryota</taxon>
        <taxon>Fungi</taxon>
        <taxon>Dikarya</taxon>
        <taxon>Ascomycota</taxon>
        <taxon>Pezizomycotina</taxon>
        <taxon>Pezizomycetes</taxon>
        <taxon>Pezizales</taxon>
        <taxon>Ascobolaceae</taxon>
        <taxon>Ascobolus</taxon>
    </lineage>
</organism>
<evidence type="ECO:0000256" key="1">
    <source>
        <dbReference type="ARBA" id="ARBA00004123"/>
    </source>
</evidence>
<accession>A0A3N4HXU2</accession>
<dbReference type="AlphaFoldDB" id="A0A3N4HXU2"/>
<sequence length="415" mass="47482">MSSRQPRPPPKPEVEAQKRNEYIPNFIAKKPFYVGDDVGDDYLQHQRMQEKARTSLQNQSLQTRGIKRPSTTKFRKGSCTNCGSMTHTAKDCLQRRRKVGAKWSGVDIAGDEVLQNTDDLGWEGKRDRWNGYVPEDHQMVVEEYQEMEELRRKAGLEEGVENPDEVAAPGQGYDSAARISTRNLRIREDTAKYLVNLDVDSAKYDPKTRTMAGEEVTGDEEGEFVRSSGEAKEFVEMQRYAWEAREKGTGVPIHLQANPTEGEMIRKREMAKAEEAAKKRKAELLAKYGGEQYLAKPDDADDGLENTEVFVEYDERGQIKGTPKTNPKSKYPEDVYPNNHTSIWGSWWENFTWGYACCHSTIKNSYCAGLEGLRAMQESEVLRVGRLVEEGKRKREEEEEEEEREGKRGRSEMAE</sequence>
<proteinExistence type="inferred from homology"/>
<reference evidence="10 11" key="1">
    <citation type="journal article" date="2018" name="Nat. Ecol. Evol.">
        <title>Pezizomycetes genomes reveal the molecular basis of ectomycorrhizal truffle lifestyle.</title>
        <authorList>
            <person name="Murat C."/>
            <person name="Payen T."/>
            <person name="Noel B."/>
            <person name="Kuo A."/>
            <person name="Morin E."/>
            <person name="Chen J."/>
            <person name="Kohler A."/>
            <person name="Krizsan K."/>
            <person name="Balestrini R."/>
            <person name="Da Silva C."/>
            <person name="Montanini B."/>
            <person name="Hainaut M."/>
            <person name="Levati E."/>
            <person name="Barry K.W."/>
            <person name="Belfiori B."/>
            <person name="Cichocki N."/>
            <person name="Clum A."/>
            <person name="Dockter R.B."/>
            <person name="Fauchery L."/>
            <person name="Guy J."/>
            <person name="Iotti M."/>
            <person name="Le Tacon F."/>
            <person name="Lindquist E.A."/>
            <person name="Lipzen A."/>
            <person name="Malagnac F."/>
            <person name="Mello A."/>
            <person name="Molinier V."/>
            <person name="Miyauchi S."/>
            <person name="Poulain J."/>
            <person name="Riccioni C."/>
            <person name="Rubini A."/>
            <person name="Sitrit Y."/>
            <person name="Splivallo R."/>
            <person name="Traeger S."/>
            <person name="Wang M."/>
            <person name="Zifcakova L."/>
            <person name="Wipf D."/>
            <person name="Zambonelli A."/>
            <person name="Paolocci F."/>
            <person name="Nowrousian M."/>
            <person name="Ottonello S."/>
            <person name="Baldrian P."/>
            <person name="Spatafora J.W."/>
            <person name="Henrissat B."/>
            <person name="Nagy L.G."/>
            <person name="Aury J.M."/>
            <person name="Wincker P."/>
            <person name="Grigoriev I.V."/>
            <person name="Bonfante P."/>
            <person name="Martin F.M."/>
        </authorList>
    </citation>
    <scope>NUCLEOTIDE SEQUENCE [LARGE SCALE GENOMIC DNA]</scope>
    <source>
        <strain evidence="10 11">RN42</strain>
    </source>
</reference>
<dbReference type="OrthoDB" id="249612at2759"/>
<comment type="subcellular location">
    <subcellularLocation>
        <location evidence="1 7">Nucleus</location>
    </subcellularLocation>
</comment>
<dbReference type="PANTHER" id="PTHR12942:SF2">
    <property type="entry name" value="PRE-MRNA-SPLICING FACTOR SLU7"/>
    <property type="match status" value="1"/>
</dbReference>
<evidence type="ECO:0000256" key="8">
    <source>
        <dbReference type="SAM" id="MobiDB-lite"/>
    </source>
</evidence>
<keyword evidence="6 7" id="KW-0539">Nucleus</keyword>
<feature type="region of interest" description="Disordered" evidence="8">
    <location>
        <begin position="1"/>
        <end position="21"/>
    </location>
</feature>
<dbReference type="STRING" id="1160509.A0A3N4HXU2"/>
<evidence type="ECO:0000256" key="6">
    <source>
        <dbReference type="ARBA" id="ARBA00023242"/>
    </source>
</evidence>
<evidence type="ECO:0000313" key="10">
    <source>
        <dbReference type="EMBL" id="RPA76781.1"/>
    </source>
</evidence>
<evidence type="ECO:0000256" key="3">
    <source>
        <dbReference type="ARBA" id="ARBA00022664"/>
    </source>
</evidence>
<feature type="compositionally biased region" description="Polar residues" evidence="8">
    <location>
        <begin position="54"/>
        <end position="63"/>
    </location>
</feature>
<evidence type="ECO:0000256" key="4">
    <source>
        <dbReference type="ARBA" id="ARBA00022728"/>
    </source>
</evidence>
<dbReference type="GO" id="GO:0005681">
    <property type="term" value="C:spliceosomal complex"/>
    <property type="evidence" value="ECO:0007669"/>
    <property type="project" value="UniProtKB-UniRule"/>
</dbReference>
<feature type="domain" description="Pre-mRNA-splicing factor SLU7" evidence="9">
    <location>
        <begin position="120"/>
        <end position="346"/>
    </location>
</feature>
<dbReference type="GO" id="GO:0000398">
    <property type="term" value="P:mRNA splicing, via spliceosome"/>
    <property type="evidence" value="ECO:0007669"/>
    <property type="project" value="UniProtKB-UniRule"/>
</dbReference>
<dbReference type="InterPro" id="IPR021715">
    <property type="entry name" value="Slu7_dom"/>
</dbReference>
<dbReference type="InterPro" id="IPR039974">
    <property type="entry name" value="Splicing_factor_SLU7"/>
</dbReference>
<gene>
    <name evidence="10" type="ORF">BJ508DRAFT_417442</name>
</gene>
<protein>
    <recommendedName>
        <fullName evidence="7">Pre-mRNA-splicing factor SLU7</fullName>
    </recommendedName>
</protein>
<feature type="compositionally biased region" description="Basic and acidic residues" evidence="8">
    <location>
        <begin position="385"/>
        <end position="396"/>
    </location>
</feature>
<dbReference type="EMBL" id="ML119737">
    <property type="protein sequence ID" value="RPA76781.1"/>
    <property type="molecule type" value="Genomic_DNA"/>
</dbReference>
<name>A0A3N4HXU2_ASCIM</name>
<dbReference type="Pfam" id="PF11708">
    <property type="entry name" value="Slu7"/>
    <property type="match status" value="1"/>
</dbReference>
<dbReference type="GO" id="GO:0030628">
    <property type="term" value="F:pre-mRNA 3'-splice site binding"/>
    <property type="evidence" value="ECO:0007669"/>
    <property type="project" value="UniProtKB-UniRule"/>
</dbReference>
<dbReference type="PANTHER" id="PTHR12942">
    <property type="entry name" value="STEP II SPLICING FACTOR SLU7"/>
    <property type="match status" value="1"/>
</dbReference>
<keyword evidence="4 7" id="KW-0747">Spliceosome</keyword>
<evidence type="ECO:0000256" key="7">
    <source>
        <dbReference type="RuleBase" id="RU367071"/>
    </source>
</evidence>
<feature type="compositionally biased region" description="Basic and acidic residues" evidence="8">
    <location>
        <begin position="10"/>
        <end position="21"/>
    </location>
</feature>
<keyword evidence="11" id="KW-1185">Reference proteome</keyword>